<dbReference type="OrthoDB" id="310895at2759"/>
<dbReference type="RefSeq" id="XP_046051687.1">
    <property type="nucleotide sequence ID" value="XM_046186152.1"/>
</dbReference>
<gene>
    <name evidence="5" type="ORF">BKA55DRAFT_472952</name>
</gene>
<comment type="caution">
    <text evidence="5">The sequence shown here is derived from an EMBL/GenBank/DDBJ whole genome shotgun (WGS) entry which is preliminary data.</text>
</comment>
<comment type="similarity">
    <text evidence="1">Belongs to the aldehyde dehydrogenase family.</text>
</comment>
<dbReference type="PANTHER" id="PTHR11699">
    <property type="entry name" value="ALDEHYDE DEHYDROGENASE-RELATED"/>
    <property type="match status" value="1"/>
</dbReference>
<protein>
    <recommendedName>
        <fullName evidence="2">aldehyde dehydrogenase (NAD(+))</fullName>
        <ecNumber evidence="2">1.2.1.3</ecNumber>
    </recommendedName>
</protein>
<evidence type="ECO:0000256" key="3">
    <source>
        <dbReference type="ARBA" id="ARBA00049194"/>
    </source>
</evidence>
<dbReference type="Gene3D" id="3.40.309.10">
    <property type="entry name" value="Aldehyde Dehydrogenase, Chain A, domain 2"/>
    <property type="match status" value="1"/>
</dbReference>
<keyword evidence="6" id="KW-1185">Reference proteome</keyword>
<dbReference type="InterPro" id="IPR016163">
    <property type="entry name" value="Ald_DH_C"/>
</dbReference>
<proteinExistence type="inferred from homology"/>
<dbReference type="SUPFAM" id="SSF53720">
    <property type="entry name" value="ALDH-like"/>
    <property type="match status" value="1"/>
</dbReference>
<dbReference type="GO" id="GO:0004029">
    <property type="term" value="F:aldehyde dehydrogenase (NAD+) activity"/>
    <property type="evidence" value="ECO:0007669"/>
    <property type="project" value="UniProtKB-EC"/>
</dbReference>
<dbReference type="Proteomes" id="UP000720189">
    <property type="component" value="Unassembled WGS sequence"/>
</dbReference>
<dbReference type="GeneID" id="70216106"/>
<dbReference type="InterPro" id="IPR016161">
    <property type="entry name" value="Ald_DH/histidinol_DH"/>
</dbReference>
<comment type="catalytic activity">
    <reaction evidence="3">
        <text>an aldehyde + NAD(+) + H2O = a carboxylate + NADH + 2 H(+)</text>
        <dbReference type="Rhea" id="RHEA:16185"/>
        <dbReference type="ChEBI" id="CHEBI:15377"/>
        <dbReference type="ChEBI" id="CHEBI:15378"/>
        <dbReference type="ChEBI" id="CHEBI:17478"/>
        <dbReference type="ChEBI" id="CHEBI:29067"/>
        <dbReference type="ChEBI" id="CHEBI:57540"/>
        <dbReference type="ChEBI" id="CHEBI:57945"/>
        <dbReference type="EC" id="1.2.1.3"/>
    </reaction>
</comment>
<evidence type="ECO:0000313" key="5">
    <source>
        <dbReference type="EMBL" id="KAH7258979.1"/>
    </source>
</evidence>
<evidence type="ECO:0000313" key="6">
    <source>
        <dbReference type="Proteomes" id="UP000720189"/>
    </source>
</evidence>
<reference evidence="5" key="1">
    <citation type="journal article" date="2021" name="Nat. Commun.">
        <title>Genetic determinants of endophytism in the Arabidopsis root mycobiome.</title>
        <authorList>
            <person name="Mesny F."/>
            <person name="Miyauchi S."/>
            <person name="Thiergart T."/>
            <person name="Pickel B."/>
            <person name="Atanasova L."/>
            <person name="Karlsson M."/>
            <person name="Huettel B."/>
            <person name="Barry K.W."/>
            <person name="Haridas S."/>
            <person name="Chen C."/>
            <person name="Bauer D."/>
            <person name="Andreopoulos W."/>
            <person name="Pangilinan J."/>
            <person name="LaButti K."/>
            <person name="Riley R."/>
            <person name="Lipzen A."/>
            <person name="Clum A."/>
            <person name="Drula E."/>
            <person name="Henrissat B."/>
            <person name="Kohler A."/>
            <person name="Grigoriev I.V."/>
            <person name="Martin F.M."/>
            <person name="Hacquard S."/>
        </authorList>
    </citation>
    <scope>NUCLEOTIDE SEQUENCE</scope>
    <source>
        <strain evidence="5">MPI-CAGE-AT-0023</strain>
    </source>
</reference>
<organism evidence="5 6">
    <name type="scientific">Fusarium redolens</name>
    <dbReference type="NCBI Taxonomy" id="48865"/>
    <lineage>
        <taxon>Eukaryota</taxon>
        <taxon>Fungi</taxon>
        <taxon>Dikarya</taxon>
        <taxon>Ascomycota</taxon>
        <taxon>Pezizomycotina</taxon>
        <taxon>Sordariomycetes</taxon>
        <taxon>Hypocreomycetidae</taxon>
        <taxon>Hypocreales</taxon>
        <taxon>Nectriaceae</taxon>
        <taxon>Fusarium</taxon>
        <taxon>Fusarium redolens species complex</taxon>
    </lineage>
</organism>
<name>A0A9P9HJX7_FUSRE</name>
<dbReference type="InterPro" id="IPR015590">
    <property type="entry name" value="Aldehyde_DH_dom"/>
</dbReference>
<accession>A0A9P9HJX7</accession>
<feature type="non-terminal residue" evidence="5">
    <location>
        <position position="79"/>
    </location>
</feature>
<feature type="non-terminal residue" evidence="5">
    <location>
        <position position="1"/>
    </location>
</feature>
<evidence type="ECO:0000256" key="1">
    <source>
        <dbReference type="ARBA" id="ARBA00009986"/>
    </source>
</evidence>
<dbReference type="AlphaFoldDB" id="A0A9P9HJX7"/>
<dbReference type="Pfam" id="PF00171">
    <property type="entry name" value="Aldedh"/>
    <property type="match status" value="1"/>
</dbReference>
<feature type="domain" description="Aldehyde dehydrogenase" evidence="4">
    <location>
        <begin position="2"/>
        <end position="79"/>
    </location>
</feature>
<evidence type="ECO:0000256" key="2">
    <source>
        <dbReference type="ARBA" id="ARBA00024226"/>
    </source>
</evidence>
<sequence length="79" mass="8582">AQGFWLPPTAFIEVAEESEIATEEIFGPVSVIMHFKDEDEVIARANNSEYGLAAGLSTRDINRPLRVAGEFEAGMVGVN</sequence>
<dbReference type="EC" id="1.2.1.3" evidence="2"/>
<dbReference type="EMBL" id="JAGMUX010000005">
    <property type="protein sequence ID" value="KAH7258979.1"/>
    <property type="molecule type" value="Genomic_DNA"/>
</dbReference>
<evidence type="ECO:0000259" key="4">
    <source>
        <dbReference type="Pfam" id="PF00171"/>
    </source>
</evidence>